<name>A0A1T5F3B3_9SPHN</name>
<dbReference type="Gene3D" id="3.30.530.20">
    <property type="match status" value="1"/>
</dbReference>
<protein>
    <submittedName>
        <fullName evidence="1">Polyketide cyclase / dehydrase and lipid transport</fullName>
    </submittedName>
</protein>
<dbReference type="OrthoDB" id="1364128at2"/>
<sequence>MITVEKATRIAAPADPLWHLLSSREGQCRLERGIVASIEFEGDGVGMIRHMRLEGHPPEIVVRERLDLCDPVAREMRLSIVDTGDVVPFACHSGHARVIPAGPAASILYLRTSFVPVDMEDEAARAIAERNHDMLIANVRAALAEAI</sequence>
<dbReference type="RefSeq" id="WP_079649467.1">
    <property type="nucleotide sequence ID" value="NZ_FUYM01000008.1"/>
</dbReference>
<evidence type="ECO:0000313" key="1">
    <source>
        <dbReference type="EMBL" id="SKB90673.1"/>
    </source>
</evidence>
<proteinExistence type="predicted"/>
<keyword evidence="2" id="KW-1185">Reference proteome</keyword>
<dbReference type="CDD" id="cd07821">
    <property type="entry name" value="PYR_PYL_RCAR_like"/>
    <property type="match status" value="1"/>
</dbReference>
<gene>
    <name evidence="1" type="ORF">SAMN06295920_10897</name>
</gene>
<dbReference type="AlphaFoldDB" id="A0A1T5F3B3"/>
<dbReference type="Pfam" id="PF10604">
    <property type="entry name" value="Polyketide_cyc2"/>
    <property type="match status" value="1"/>
</dbReference>
<dbReference type="STRING" id="439228.SAMN06295920_10897"/>
<dbReference type="InterPro" id="IPR023393">
    <property type="entry name" value="START-like_dom_sf"/>
</dbReference>
<evidence type="ECO:0000313" key="2">
    <source>
        <dbReference type="Proteomes" id="UP000189818"/>
    </source>
</evidence>
<accession>A0A1T5F3B3</accession>
<reference evidence="2" key="1">
    <citation type="submission" date="2017-02" db="EMBL/GenBank/DDBJ databases">
        <authorList>
            <person name="Varghese N."/>
            <person name="Submissions S."/>
        </authorList>
    </citation>
    <scope>NUCLEOTIDE SEQUENCE [LARGE SCALE GENOMIC DNA]</scope>
    <source>
        <strain evidence="2">UM2</strain>
    </source>
</reference>
<dbReference type="SUPFAM" id="SSF55961">
    <property type="entry name" value="Bet v1-like"/>
    <property type="match status" value="1"/>
</dbReference>
<dbReference type="InterPro" id="IPR019587">
    <property type="entry name" value="Polyketide_cyclase/dehydratase"/>
</dbReference>
<organism evidence="1 2">
    <name type="scientific">Rhizorhabdus histidinilytica</name>
    <dbReference type="NCBI Taxonomy" id="439228"/>
    <lineage>
        <taxon>Bacteria</taxon>
        <taxon>Pseudomonadati</taxon>
        <taxon>Pseudomonadota</taxon>
        <taxon>Alphaproteobacteria</taxon>
        <taxon>Sphingomonadales</taxon>
        <taxon>Sphingomonadaceae</taxon>
        <taxon>Rhizorhabdus</taxon>
    </lineage>
</organism>
<dbReference type="EMBL" id="FUYM01000008">
    <property type="protein sequence ID" value="SKB90673.1"/>
    <property type="molecule type" value="Genomic_DNA"/>
</dbReference>
<dbReference type="Proteomes" id="UP000189818">
    <property type="component" value="Unassembled WGS sequence"/>
</dbReference>